<proteinExistence type="predicted"/>
<accession>A0A8S0SY22</accession>
<organism evidence="3 4">
    <name type="scientific">Olea europaea subsp. europaea</name>
    <dbReference type="NCBI Taxonomy" id="158383"/>
    <lineage>
        <taxon>Eukaryota</taxon>
        <taxon>Viridiplantae</taxon>
        <taxon>Streptophyta</taxon>
        <taxon>Embryophyta</taxon>
        <taxon>Tracheophyta</taxon>
        <taxon>Spermatophyta</taxon>
        <taxon>Magnoliopsida</taxon>
        <taxon>eudicotyledons</taxon>
        <taxon>Gunneridae</taxon>
        <taxon>Pentapetalae</taxon>
        <taxon>asterids</taxon>
        <taxon>lamiids</taxon>
        <taxon>Lamiales</taxon>
        <taxon>Oleaceae</taxon>
        <taxon>Oleeae</taxon>
        <taxon>Olea</taxon>
    </lineage>
</organism>
<reference evidence="3 4" key="1">
    <citation type="submission" date="2019-12" db="EMBL/GenBank/DDBJ databases">
        <authorList>
            <person name="Alioto T."/>
            <person name="Alioto T."/>
            <person name="Gomez Garrido J."/>
        </authorList>
    </citation>
    <scope>NUCLEOTIDE SEQUENCE [LARGE SCALE GENOMIC DNA]</scope>
</reference>
<dbReference type="Proteomes" id="UP000594638">
    <property type="component" value="Unassembled WGS sequence"/>
</dbReference>
<keyword evidence="1" id="KW-0863">Zinc-finger</keyword>
<protein>
    <submittedName>
        <fullName evidence="3">Zinc finger ZAT2</fullName>
    </submittedName>
</protein>
<dbReference type="AlphaFoldDB" id="A0A8S0SY22"/>
<feature type="domain" description="C2H2-type" evidence="2">
    <location>
        <begin position="79"/>
        <end position="106"/>
    </location>
</feature>
<dbReference type="Gene3D" id="3.30.160.60">
    <property type="entry name" value="Classic Zinc Finger"/>
    <property type="match status" value="1"/>
</dbReference>
<feature type="domain" description="C2H2-type" evidence="2">
    <location>
        <begin position="19"/>
        <end position="46"/>
    </location>
</feature>
<dbReference type="SUPFAM" id="SSF57667">
    <property type="entry name" value="beta-beta-alpha zinc fingers"/>
    <property type="match status" value="1"/>
</dbReference>
<dbReference type="SMART" id="SM00355">
    <property type="entry name" value="ZnF_C2H2"/>
    <property type="match status" value="3"/>
</dbReference>
<keyword evidence="1" id="KW-0862">Zinc</keyword>
<evidence type="ECO:0000256" key="1">
    <source>
        <dbReference type="PROSITE-ProRule" id="PRU00042"/>
    </source>
</evidence>
<dbReference type="PANTHER" id="PTHR47591:SF1">
    <property type="entry name" value="ZINC FINGER PROTEIN ZAT2-RELATED"/>
    <property type="match status" value="1"/>
</dbReference>
<dbReference type="PROSITE" id="PS50157">
    <property type="entry name" value="ZINC_FINGER_C2H2_2"/>
    <property type="match status" value="3"/>
</dbReference>
<sequence>MEEDGQTIVIQEKDKMYSKFCPLCNKGFNSGKAVGGHMRIHVQATKKVTQPIKSKKRLREDEEISESDYVKKKHYNKKLSCLICGKKFLSMKSLCGHMRCHPERNWRGIQPPTIAKKSSWSKIEPNIAYNQIDSITDADGNQSIDSVESFLALSVTAKRGMSVTSEFSGSEDGQLNDAVLNLMMLAHGGSFENGQLNRQRVVESEVTNSNSLTYKSEIGDTNKVSESKTSIEENGSTNLEGLKMSNKIGSLLQKSASIEEHGRTNAKMTIKNERKKKVRLSDLEYKKYDGPVTTKPPHVKYNCITCGKCFETRQALGGHRASHNKYKTAIYNSIDQSSFAASEDEILSTGIVQVDYESPEIAQKHHKIPDFDLNEVPPLENKAGVESELAADFDYGSS</sequence>
<dbReference type="InterPro" id="IPR036236">
    <property type="entry name" value="Znf_C2H2_sf"/>
</dbReference>
<dbReference type="EMBL" id="CACTIH010005559">
    <property type="protein sequence ID" value="CAA2997520.1"/>
    <property type="molecule type" value="Genomic_DNA"/>
</dbReference>
<dbReference type="GO" id="GO:0008270">
    <property type="term" value="F:zinc ion binding"/>
    <property type="evidence" value="ECO:0007669"/>
    <property type="project" value="UniProtKB-KW"/>
</dbReference>
<dbReference type="OrthoDB" id="6077919at2759"/>
<feature type="domain" description="C2H2-type" evidence="2">
    <location>
        <begin position="301"/>
        <end position="328"/>
    </location>
</feature>
<dbReference type="PANTHER" id="PTHR47591">
    <property type="entry name" value="ZINC FINGER PROTEIN ZAT2-RELATED"/>
    <property type="match status" value="1"/>
</dbReference>
<keyword evidence="1" id="KW-0479">Metal-binding</keyword>
<gene>
    <name evidence="3" type="ORF">OLEA9_A089628</name>
</gene>
<name>A0A8S0SY22_OLEEU</name>
<dbReference type="InterPro" id="IPR013087">
    <property type="entry name" value="Znf_C2H2_type"/>
</dbReference>
<evidence type="ECO:0000313" key="4">
    <source>
        <dbReference type="Proteomes" id="UP000594638"/>
    </source>
</evidence>
<comment type="caution">
    <text evidence="3">The sequence shown here is derived from an EMBL/GenBank/DDBJ whole genome shotgun (WGS) entry which is preliminary data.</text>
</comment>
<dbReference type="Gramene" id="OE9A089628T1">
    <property type="protein sequence ID" value="OE9A089628C1"/>
    <property type="gene ID" value="OE9A089628"/>
</dbReference>
<keyword evidence="4" id="KW-1185">Reference proteome</keyword>
<evidence type="ECO:0000259" key="2">
    <source>
        <dbReference type="PROSITE" id="PS50157"/>
    </source>
</evidence>
<dbReference type="PROSITE" id="PS00028">
    <property type="entry name" value="ZINC_FINGER_C2H2_1"/>
    <property type="match status" value="3"/>
</dbReference>
<evidence type="ECO:0000313" key="3">
    <source>
        <dbReference type="EMBL" id="CAA2997520.1"/>
    </source>
</evidence>
<dbReference type="Pfam" id="PF13912">
    <property type="entry name" value="zf-C2H2_6"/>
    <property type="match status" value="3"/>
</dbReference>